<evidence type="ECO:0000313" key="7">
    <source>
        <dbReference type="EMBL" id="OWA54912.1"/>
    </source>
</evidence>
<dbReference type="GO" id="GO:0030286">
    <property type="term" value="C:dynein complex"/>
    <property type="evidence" value="ECO:0007669"/>
    <property type="project" value="UniProtKB-KW"/>
</dbReference>
<feature type="compositionally biased region" description="Basic and acidic residues" evidence="6">
    <location>
        <begin position="303"/>
        <end position="313"/>
    </location>
</feature>
<organism evidence="7 8">
    <name type="scientific">Hypsibius exemplaris</name>
    <name type="common">Freshwater tardigrade</name>
    <dbReference type="NCBI Taxonomy" id="2072580"/>
    <lineage>
        <taxon>Eukaryota</taxon>
        <taxon>Metazoa</taxon>
        <taxon>Ecdysozoa</taxon>
        <taxon>Tardigrada</taxon>
        <taxon>Eutardigrada</taxon>
        <taxon>Parachela</taxon>
        <taxon>Hypsibioidea</taxon>
        <taxon>Hypsibiidae</taxon>
        <taxon>Hypsibius</taxon>
    </lineage>
</organism>
<feature type="region of interest" description="Disordered" evidence="6">
    <location>
        <begin position="19"/>
        <end position="46"/>
    </location>
</feature>
<feature type="coiled-coil region" evidence="5">
    <location>
        <begin position="188"/>
        <end position="229"/>
    </location>
</feature>
<keyword evidence="3" id="KW-0505">Motor protein</keyword>
<reference evidence="8" key="1">
    <citation type="submission" date="2017-01" db="EMBL/GenBank/DDBJ databases">
        <title>Comparative genomics of anhydrobiosis in the tardigrade Hypsibius dujardini.</title>
        <authorList>
            <person name="Yoshida Y."/>
            <person name="Koutsovoulos G."/>
            <person name="Laetsch D."/>
            <person name="Stevens L."/>
            <person name="Kumar S."/>
            <person name="Horikawa D."/>
            <person name="Ishino K."/>
            <person name="Komine S."/>
            <person name="Tomita M."/>
            <person name="Blaxter M."/>
            <person name="Arakawa K."/>
        </authorList>
    </citation>
    <scope>NUCLEOTIDE SEQUENCE [LARGE SCALE GENOMIC DNA]</scope>
    <source>
        <strain evidence="8">Z151</strain>
    </source>
</reference>
<evidence type="ECO:0000256" key="5">
    <source>
        <dbReference type="SAM" id="Coils"/>
    </source>
</evidence>
<comment type="caution">
    <text evidence="7">The sequence shown here is derived from an EMBL/GenBank/DDBJ whole genome shotgun (WGS) entry which is preliminary data.</text>
</comment>
<keyword evidence="2 5" id="KW-0175">Coiled coil</keyword>
<dbReference type="OrthoDB" id="273640at2759"/>
<name>A0A9X6NIT2_HYPEX</name>
<dbReference type="Proteomes" id="UP000192578">
    <property type="component" value="Unassembled WGS sequence"/>
</dbReference>
<evidence type="ECO:0000256" key="3">
    <source>
        <dbReference type="ARBA" id="ARBA00023175"/>
    </source>
</evidence>
<feature type="region of interest" description="Disordered" evidence="6">
    <location>
        <begin position="265"/>
        <end position="313"/>
    </location>
</feature>
<evidence type="ECO:0000256" key="6">
    <source>
        <dbReference type="SAM" id="MobiDB-lite"/>
    </source>
</evidence>
<keyword evidence="1" id="KW-0243">Dynein</keyword>
<evidence type="ECO:0000313" key="8">
    <source>
        <dbReference type="Proteomes" id="UP000192578"/>
    </source>
</evidence>
<dbReference type="PANTHER" id="PTHR13183:SF0">
    <property type="entry name" value="AXONEMAL DYNEIN LIGHT INTERMEDIATE POLYPEPTIDE 1"/>
    <property type="match status" value="1"/>
</dbReference>
<dbReference type="InterPro" id="IPR019347">
    <property type="entry name" value="Axonemal_dynein_light_chain"/>
</dbReference>
<dbReference type="EMBL" id="MTYJ01000483">
    <property type="protein sequence ID" value="OWA54912.1"/>
    <property type="molecule type" value="Genomic_DNA"/>
</dbReference>
<comment type="similarity">
    <text evidence="4">Belongs to the inner dynein arm light chain family.</text>
</comment>
<protein>
    <submittedName>
        <fullName evidence="7">33 kDa inner dynein arm light chain, axonemal</fullName>
    </submittedName>
</protein>
<dbReference type="PANTHER" id="PTHR13183">
    <property type="entry name" value="AXONEMAL INNER ARM DYNEIN LIGHT CHAIN 28"/>
    <property type="match status" value="1"/>
</dbReference>
<dbReference type="Pfam" id="PF10211">
    <property type="entry name" value="Ax_dynein_light"/>
    <property type="match status" value="1"/>
</dbReference>
<dbReference type="AlphaFoldDB" id="A0A9X6NIT2"/>
<accession>A0A9X6NIT2</accession>
<sequence>MTMDASSILRSAAPVEHLVKHEKPQILSEKPNLSKPGMAKGKSVPLPEESDQLNYFLPVLPKLERREKNKTNVSSTESILDYILPPREWVGQGNQYIQKISRTPASRMDVINLQERLDARLEHLQARETGICPIRRDLYSQTFDSPDRGLMFLRIRDEIRMTMAAYETLFDRGLAYGNRNALTYEQEKQGSEDQITEVEEVNMELERQINEWKLKCQLLERKHTELRELDDKRHLEEIKAEKRPGIWLKNILDAIMNHTRADYFTNPEAKPVAPPASPTGDEPLKKPEDTEEPPQKSVPADAAPKEKKTLTAK</sequence>
<dbReference type="GO" id="GO:0005930">
    <property type="term" value="C:axoneme"/>
    <property type="evidence" value="ECO:0007669"/>
    <property type="project" value="TreeGrafter"/>
</dbReference>
<evidence type="ECO:0000256" key="4">
    <source>
        <dbReference type="ARBA" id="ARBA00038114"/>
    </source>
</evidence>
<dbReference type="GO" id="GO:0045504">
    <property type="term" value="F:dynein heavy chain binding"/>
    <property type="evidence" value="ECO:0007669"/>
    <property type="project" value="TreeGrafter"/>
</dbReference>
<evidence type="ECO:0000256" key="2">
    <source>
        <dbReference type="ARBA" id="ARBA00023054"/>
    </source>
</evidence>
<gene>
    <name evidence="7" type="ORF">BV898_19303</name>
</gene>
<keyword evidence="8" id="KW-1185">Reference proteome</keyword>
<evidence type="ECO:0000256" key="1">
    <source>
        <dbReference type="ARBA" id="ARBA00023017"/>
    </source>
</evidence>
<proteinExistence type="inferred from homology"/>